<dbReference type="GO" id="GO:0016740">
    <property type="term" value="F:transferase activity"/>
    <property type="evidence" value="ECO:0007669"/>
    <property type="project" value="UniProtKB-KW"/>
</dbReference>
<evidence type="ECO:0000256" key="5">
    <source>
        <dbReference type="PIRSR" id="PIRSR000699-1"/>
    </source>
</evidence>
<sequence>MDIEKLAMQLIVNSGEAKSKTMEAISYAKKGNIASAKKLLEEAGEFLTKAHEFQSDIIQDEAEGKLKDISILLVHAQDHLMNAVIVIDLAREFIDLYEKISGNREEG</sequence>
<evidence type="ECO:0000313" key="8">
    <source>
        <dbReference type="EMBL" id="QTM00079.1"/>
    </source>
</evidence>
<evidence type="ECO:0000256" key="2">
    <source>
        <dbReference type="ARBA" id="ARBA00022597"/>
    </source>
</evidence>
<dbReference type="Gene3D" id="1.20.58.80">
    <property type="entry name" value="Phosphotransferase system, lactose/cellobiose-type IIA subunit"/>
    <property type="match status" value="1"/>
</dbReference>
<dbReference type="Proteomes" id="UP000665020">
    <property type="component" value="Chromosome"/>
</dbReference>
<dbReference type="InterPro" id="IPR003188">
    <property type="entry name" value="PTS_IIA_lac/cel"/>
</dbReference>
<comment type="cofactor">
    <cofactor evidence="6">
        <name>Mg(2+)</name>
        <dbReference type="ChEBI" id="CHEBI:18420"/>
    </cofactor>
    <text evidence="6">Binds 1 Mg(2+) ion per trimer.</text>
</comment>
<dbReference type="SUPFAM" id="SSF46973">
    <property type="entry name" value="Enzyme IIa from lactose specific PTS, IIa-lac"/>
    <property type="match status" value="1"/>
</dbReference>
<evidence type="ECO:0000256" key="6">
    <source>
        <dbReference type="PIRSR" id="PIRSR000699-2"/>
    </source>
</evidence>
<gene>
    <name evidence="8" type="ORF">GM661_15535</name>
</gene>
<feature type="binding site" evidence="6">
    <location>
        <position position="78"/>
    </location>
    <ligand>
        <name>Mg(2+)</name>
        <dbReference type="ChEBI" id="CHEBI:18420"/>
        <note>ligand shared between all trimeric partners</note>
    </ligand>
</feature>
<dbReference type="PROSITE" id="PS51095">
    <property type="entry name" value="PTS_EIIA_TYPE_3"/>
    <property type="match status" value="1"/>
</dbReference>
<organism evidence="8 9">
    <name type="scientific">Iocasia fonsfrigidae</name>
    <dbReference type="NCBI Taxonomy" id="2682810"/>
    <lineage>
        <taxon>Bacteria</taxon>
        <taxon>Bacillati</taxon>
        <taxon>Bacillota</taxon>
        <taxon>Clostridia</taxon>
        <taxon>Halanaerobiales</taxon>
        <taxon>Halanaerobiaceae</taxon>
        <taxon>Iocasia</taxon>
    </lineage>
</organism>
<keyword evidence="6" id="KW-0479">Metal-binding</keyword>
<evidence type="ECO:0000256" key="3">
    <source>
        <dbReference type="ARBA" id="ARBA00022679"/>
    </source>
</evidence>
<dbReference type="InterPro" id="IPR036542">
    <property type="entry name" value="PTS_IIA_lac/cel_sf"/>
</dbReference>
<feature type="modified residue" description="Phosphohistidine; by HPr" evidence="7">
    <location>
        <position position="75"/>
    </location>
</feature>
<keyword evidence="4" id="KW-0598">Phosphotransferase system</keyword>
<keyword evidence="3" id="KW-0808">Transferase</keyword>
<dbReference type="AlphaFoldDB" id="A0A8A7KJN4"/>
<dbReference type="GO" id="GO:0009401">
    <property type="term" value="P:phosphoenolpyruvate-dependent sugar phosphotransferase system"/>
    <property type="evidence" value="ECO:0007669"/>
    <property type="project" value="UniProtKB-KW"/>
</dbReference>
<keyword evidence="6" id="KW-0460">Magnesium</keyword>
<dbReference type="Pfam" id="PF02255">
    <property type="entry name" value="PTS_IIA"/>
    <property type="match status" value="1"/>
</dbReference>
<proteinExistence type="predicted"/>
<dbReference type="KEGG" id="ifn:GM661_15535"/>
<keyword evidence="2" id="KW-0762">Sugar transport</keyword>
<keyword evidence="1" id="KW-0813">Transport</keyword>
<evidence type="ECO:0000256" key="4">
    <source>
        <dbReference type="ARBA" id="ARBA00022683"/>
    </source>
</evidence>
<name>A0A8A7KJN4_9FIRM</name>
<reference evidence="8" key="1">
    <citation type="submission" date="2019-12" db="EMBL/GenBank/DDBJ databases">
        <authorList>
            <person name="zhang j."/>
            <person name="sun C.M."/>
        </authorList>
    </citation>
    <scope>NUCLEOTIDE SEQUENCE</scope>
    <source>
        <strain evidence="8">NS-1</strain>
    </source>
</reference>
<evidence type="ECO:0000313" key="9">
    <source>
        <dbReference type="Proteomes" id="UP000665020"/>
    </source>
</evidence>
<protein>
    <submittedName>
        <fullName evidence="8">PTS lactose/cellobiose transporter subunit IIA</fullName>
    </submittedName>
</protein>
<keyword evidence="9" id="KW-1185">Reference proteome</keyword>
<dbReference type="CDD" id="cd00215">
    <property type="entry name" value="PTS_IIA_lac"/>
    <property type="match status" value="1"/>
</dbReference>
<dbReference type="GO" id="GO:0046872">
    <property type="term" value="F:metal ion binding"/>
    <property type="evidence" value="ECO:0007669"/>
    <property type="project" value="UniProtKB-KW"/>
</dbReference>
<feature type="active site" description="Tele-phosphohistidine intermediate" evidence="5">
    <location>
        <position position="75"/>
    </location>
</feature>
<dbReference type="PANTHER" id="PTHR34382:SF7">
    <property type="entry name" value="PTS SYSTEM N,N'-DIACETYLCHITOBIOSE-SPECIFIC EIIA COMPONENT"/>
    <property type="match status" value="1"/>
</dbReference>
<evidence type="ECO:0000256" key="7">
    <source>
        <dbReference type="PROSITE-ProRule" id="PRU00418"/>
    </source>
</evidence>
<dbReference type="PIRSF" id="PIRSF000699">
    <property type="entry name" value="PTS_IILac_III"/>
    <property type="match status" value="1"/>
</dbReference>
<dbReference type="EMBL" id="CP046640">
    <property type="protein sequence ID" value="QTM00079.1"/>
    <property type="molecule type" value="Genomic_DNA"/>
</dbReference>
<dbReference type="PANTHER" id="PTHR34382">
    <property type="entry name" value="PTS SYSTEM N,N'-DIACETYLCHITOBIOSE-SPECIFIC EIIA COMPONENT"/>
    <property type="match status" value="1"/>
</dbReference>
<evidence type="ECO:0000256" key="1">
    <source>
        <dbReference type="ARBA" id="ARBA00022448"/>
    </source>
</evidence>
<accession>A0A8A7KJN4</accession>